<name>A0A699JAX3_TANCI</name>
<dbReference type="EMBL" id="BKCJ010387649">
    <property type="protein sequence ID" value="GFA21967.1"/>
    <property type="molecule type" value="Genomic_DNA"/>
</dbReference>
<gene>
    <name evidence="2" type="ORF">Tci_593939</name>
</gene>
<comment type="caution">
    <text evidence="2">The sequence shown here is derived from an EMBL/GenBank/DDBJ whole genome shotgun (WGS) entry which is preliminary data.</text>
</comment>
<evidence type="ECO:0000313" key="2">
    <source>
        <dbReference type="EMBL" id="GFA21967.1"/>
    </source>
</evidence>
<reference evidence="2" key="1">
    <citation type="journal article" date="2019" name="Sci. Rep.">
        <title>Draft genome of Tanacetum cinerariifolium, the natural source of mosquito coil.</title>
        <authorList>
            <person name="Yamashiro T."/>
            <person name="Shiraishi A."/>
            <person name="Satake H."/>
            <person name="Nakayama K."/>
        </authorList>
    </citation>
    <scope>NUCLEOTIDE SEQUENCE</scope>
</reference>
<accession>A0A699JAX3</accession>
<organism evidence="2">
    <name type="scientific">Tanacetum cinerariifolium</name>
    <name type="common">Dalmatian daisy</name>
    <name type="synonym">Chrysanthemum cinerariifolium</name>
    <dbReference type="NCBI Taxonomy" id="118510"/>
    <lineage>
        <taxon>Eukaryota</taxon>
        <taxon>Viridiplantae</taxon>
        <taxon>Streptophyta</taxon>
        <taxon>Embryophyta</taxon>
        <taxon>Tracheophyta</taxon>
        <taxon>Spermatophyta</taxon>
        <taxon>Magnoliopsida</taxon>
        <taxon>eudicotyledons</taxon>
        <taxon>Gunneridae</taxon>
        <taxon>Pentapetalae</taxon>
        <taxon>asterids</taxon>
        <taxon>campanulids</taxon>
        <taxon>Asterales</taxon>
        <taxon>Asteraceae</taxon>
        <taxon>Asteroideae</taxon>
        <taxon>Anthemideae</taxon>
        <taxon>Anthemidinae</taxon>
        <taxon>Tanacetum</taxon>
    </lineage>
</organism>
<proteinExistence type="predicted"/>
<feature type="region of interest" description="Disordered" evidence="1">
    <location>
        <begin position="1"/>
        <end position="20"/>
    </location>
</feature>
<protein>
    <submittedName>
        <fullName evidence="2">Uncharacterized protein</fullName>
    </submittedName>
</protein>
<feature type="compositionally biased region" description="Basic residues" evidence="1">
    <location>
        <begin position="8"/>
        <end position="20"/>
    </location>
</feature>
<evidence type="ECO:0000256" key="1">
    <source>
        <dbReference type="SAM" id="MobiDB-lite"/>
    </source>
</evidence>
<sequence length="241" mass="27721">MEIDSLKRRVKKLEKKQGSRTHKLKRLYKVGLSARVDSFEDEQSLGEDASKQGRIIIDIDVDEGITLVDETEENQGRINDQEDTETLFDVIDDLRDEITLAQALEALKTLKPKIRGIVISNPEEPKESSKKAKAEVIEGILKRADIELEQESSKKQKIDDDKETAKLKQLVKIIPDEEGVAIDVIPLAIKPPSIVDWKIHKEGKKSYYQIIRADRSLKKYLVFSHMLQDFAREDVETLWKW</sequence>
<dbReference type="AlphaFoldDB" id="A0A699JAX3"/>